<protein>
    <submittedName>
        <fullName evidence="1">Uncharacterized protein</fullName>
    </submittedName>
</protein>
<dbReference type="InterPro" id="IPR041078">
    <property type="entry name" value="Plavaka"/>
</dbReference>
<dbReference type="EMBL" id="KN818288">
    <property type="protein sequence ID" value="KIL61095.1"/>
    <property type="molecule type" value="Genomic_DNA"/>
</dbReference>
<keyword evidence="2" id="KW-1185">Reference proteome</keyword>
<evidence type="ECO:0000313" key="2">
    <source>
        <dbReference type="Proteomes" id="UP000054549"/>
    </source>
</evidence>
<proteinExistence type="predicted"/>
<reference evidence="1 2" key="1">
    <citation type="submission" date="2014-04" db="EMBL/GenBank/DDBJ databases">
        <title>Evolutionary Origins and Diversification of the Mycorrhizal Mutualists.</title>
        <authorList>
            <consortium name="DOE Joint Genome Institute"/>
            <consortium name="Mycorrhizal Genomics Consortium"/>
            <person name="Kohler A."/>
            <person name="Kuo A."/>
            <person name="Nagy L.G."/>
            <person name="Floudas D."/>
            <person name="Copeland A."/>
            <person name="Barry K.W."/>
            <person name="Cichocki N."/>
            <person name="Veneault-Fourrey C."/>
            <person name="LaButti K."/>
            <person name="Lindquist E.A."/>
            <person name="Lipzen A."/>
            <person name="Lundell T."/>
            <person name="Morin E."/>
            <person name="Murat C."/>
            <person name="Riley R."/>
            <person name="Ohm R."/>
            <person name="Sun H."/>
            <person name="Tunlid A."/>
            <person name="Henrissat B."/>
            <person name="Grigoriev I.V."/>
            <person name="Hibbett D.S."/>
            <person name="Martin F."/>
        </authorList>
    </citation>
    <scope>NUCLEOTIDE SEQUENCE [LARGE SCALE GENOMIC DNA]</scope>
    <source>
        <strain evidence="1 2">Koide BX008</strain>
    </source>
</reference>
<dbReference type="Proteomes" id="UP000054549">
    <property type="component" value="Unassembled WGS sequence"/>
</dbReference>
<evidence type="ECO:0000313" key="1">
    <source>
        <dbReference type="EMBL" id="KIL61095.1"/>
    </source>
</evidence>
<dbReference type="AlphaFoldDB" id="A0A0C2SDK3"/>
<gene>
    <name evidence="1" type="ORF">M378DRAFT_82889</name>
</gene>
<name>A0A0C2SDK3_AMAMK</name>
<dbReference type="STRING" id="946122.A0A0C2SDK3"/>
<dbReference type="HOGENOM" id="CLU_006344_7_2_1"/>
<dbReference type="InParanoid" id="A0A0C2SDK3"/>
<accession>A0A0C2SDK3</accession>
<organism evidence="1 2">
    <name type="scientific">Amanita muscaria (strain Koide BX008)</name>
    <dbReference type="NCBI Taxonomy" id="946122"/>
    <lineage>
        <taxon>Eukaryota</taxon>
        <taxon>Fungi</taxon>
        <taxon>Dikarya</taxon>
        <taxon>Basidiomycota</taxon>
        <taxon>Agaricomycotina</taxon>
        <taxon>Agaricomycetes</taxon>
        <taxon>Agaricomycetidae</taxon>
        <taxon>Agaricales</taxon>
        <taxon>Pluteineae</taxon>
        <taxon>Amanitaceae</taxon>
        <taxon>Amanita</taxon>
    </lineage>
</organism>
<sequence>MVVNFIGISTVNLSTDIALDSNQRFTGIICNHAGAPIITPDSSAPPVNTQWHPFRNRVEFEVADFLYHQNQMSAGNIDVLMKLWGATLASYGDEPPFTTHHDLYCTIDDLSTGRTPWESFMVSYQGGDILESTAPDPAHPSWMATEHEIWYRDPRALIQDLIANPTFANEFDYIPYHDYHHGQHRFGDFMSGDWAWKQADKIYEDDPETRGSFLVPIIL</sequence>
<dbReference type="Pfam" id="PF18759">
    <property type="entry name" value="Plavaka"/>
    <property type="match status" value="1"/>
</dbReference>
<dbReference type="OrthoDB" id="3199698at2759"/>
<feature type="non-terminal residue" evidence="1">
    <location>
        <position position="219"/>
    </location>
</feature>